<protein>
    <recommendedName>
        <fullName evidence="5">Pentatricopeptide repeat-containing protein</fullName>
    </recommendedName>
</protein>
<feature type="repeat" description="PPR" evidence="2">
    <location>
        <begin position="287"/>
        <end position="321"/>
    </location>
</feature>
<keyword evidence="1" id="KW-0677">Repeat</keyword>
<dbReference type="InterPro" id="IPR046960">
    <property type="entry name" value="PPR_At4g14850-like_plant"/>
</dbReference>
<gene>
    <name evidence="3" type="ORF">Nepgr_006578</name>
</gene>
<evidence type="ECO:0000256" key="1">
    <source>
        <dbReference type="ARBA" id="ARBA00022737"/>
    </source>
</evidence>
<reference evidence="3" key="1">
    <citation type="submission" date="2023-05" db="EMBL/GenBank/DDBJ databases">
        <title>Nepenthes gracilis genome sequencing.</title>
        <authorList>
            <person name="Fukushima K."/>
        </authorList>
    </citation>
    <scope>NUCLEOTIDE SEQUENCE</scope>
    <source>
        <strain evidence="3">SING2019-196</strain>
    </source>
</reference>
<dbReference type="InterPro" id="IPR046848">
    <property type="entry name" value="E_motif"/>
</dbReference>
<dbReference type="Proteomes" id="UP001279734">
    <property type="component" value="Unassembled WGS sequence"/>
</dbReference>
<dbReference type="EMBL" id="BSYO01000005">
    <property type="protein sequence ID" value="GMH04738.1"/>
    <property type="molecule type" value="Genomic_DNA"/>
</dbReference>
<name>A0AAD3XHI0_NEPGR</name>
<comment type="caution">
    <text evidence="3">The sequence shown here is derived from an EMBL/GenBank/DDBJ whole genome shotgun (WGS) entry which is preliminary data.</text>
</comment>
<sequence length="867" mass="96785">MIVKLSWPPSSYLSHRFRLPLPFSLSILFRFVTYQQDPFSELRLCLDLSSQQSYMDLSQMFYEAMKSCAALRSIPVARRLHAQLIYSGLYTSVFLQNHLLNMYSNCDSIDDACRVFSEIGFPNVFTWNTMINGLGKHGRIGEAEKLFDEMPQRDSVSWTSMMSAYFSNGKSGHTVNLLASIVREMGDVPDRFSLTCAMKACGNLGYLKLAIQLHGLVEKCGFANGYSVDSSIIDMYIKCGAVESAERVFFRIPNPTLFCWNSMIYGYSKLSGVASSLVFFNQMPERDIVSWNTVISLLSQHGYGVLALDMFVEMWNQGFSPNSMTYASVLSACASLYDLDCGRHLHARILRTESCLDVYTGSGLIDMYAKCGILKSARWIFDNLMERNVVSWTSLIVGVAQFGSQEEALLLFNLMRKVPLAPDEFTIATVFGLSSKESYLGMQLHGYSVKTGIESSIPVGNALISMYARCGNVQNANIVFDSMPLRDIISWTAMITAFSQSGDVDKAREHFDEMRDRSIITWNSMLATYVQQGFWEEGLKMYIMMLRQGIKPDWITFATSLSACADSALLQLGKQIIAQAEKFGFGLDVSVANSAITVYSRCGQIHAAYKVFESINTKSLVSWNSMLSGYAQNGHARKVIETYESMINAGFAPDHISYMSVLMACSHAGLVQEGRHYFNCMKNDHGIYPRHEHFACMVDLLGRAGLLEEAKNVIVGMPYIPNAIVWGALLAACRNYGDTELAEFAVSKLQELDVQESGSYVLLSNMYSDSGKLEGVLNVRKIMREKGIQKNPGCSWIEVNNRVHVFSVNDTNHPQMDEVLKMLEFAISEMEETTNCIIDGALLDPASNVQVSYDSGLVSVLVEAQIS</sequence>
<evidence type="ECO:0000313" key="3">
    <source>
        <dbReference type="EMBL" id="GMH04738.1"/>
    </source>
</evidence>
<dbReference type="FunFam" id="1.25.40.10:FF:000442">
    <property type="entry name" value="Pentatricopeptide repeat-containing protein At3g49710"/>
    <property type="match status" value="1"/>
</dbReference>
<dbReference type="FunFam" id="1.25.40.10:FF:000285">
    <property type="entry name" value="Pentatricopeptide repeat-containing protein, chloroplastic"/>
    <property type="match status" value="1"/>
</dbReference>
<feature type="repeat" description="PPR" evidence="2">
    <location>
        <begin position="388"/>
        <end position="422"/>
    </location>
</feature>
<dbReference type="FunFam" id="1.25.40.10:FF:000158">
    <property type="entry name" value="pentatricopeptide repeat-containing protein At2g33680"/>
    <property type="match status" value="1"/>
</dbReference>
<feature type="repeat" description="PPR" evidence="2">
    <location>
        <begin position="619"/>
        <end position="653"/>
    </location>
</feature>
<dbReference type="GO" id="GO:0009451">
    <property type="term" value="P:RNA modification"/>
    <property type="evidence" value="ECO:0007669"/>
    <property type="project" value="InterPro"/>
</dbReference>
<dbReference type="Pfam" id="PF12854">
    <property type="entry name" value="PPR_1"/>
    <property type="match status" value="1"/>
</dbReference>
<accession>A0AAD3XHI0</accession>
<feature type="repeat" description="PPR" evidence="2">
    <location>
        <begin position="487"/>
        <end position="517"/>
    </location>
</feature>
<feature type="repeat" description="PPR" evidence="2">
    <location>
        <begin position="123"/>
        <end position="157"/>
    </location>
</feature>
<dbReference type="Pfam" id="PF13041">
    <property type="entry name" value="PPR_2"/>
    <property type="match status" value="3"/>
</dbReference>
<dbReference type="GO" id="GO:0003723">
    <property type="term" value="F:RNA binding"/>
    <property type="evidence" value="ECO:0007669"/>
    <property type="project" value="InterPro"/>
</dbReference>
<dbReference type="Pfam" id="PF01535">
    <property type="entry name" value="PPR"/>
    <property type="match status" value="4"/>
</dbReference>
<dbReference type="PANTHER" id="PTHR47926:SF370">
    <property type="entry name" value="DYW DOMAIN-CONTAINING PROTEIN"/>
    <property type="match status" value="1"/>
</dbReference>
<dbReference type="AlphaFoldDB" id="A0AAD3XHI0"/>
<dbReference type="FunFam" id="1.25.40.10:FF:001063">
    <property type="entry name" value="Pentatricopeptide repeat-containing protein isoform A"/>
    <property type="match status" value="1"/>
</dbReference>
<dbReference type="InterPro" id="IPR011990">
    <property type="entry name" value="TPR-like_helical_dom_sf"/>
</dbReference>
<dbReference type="PROSITE" id="PS51375">
    <property type="entry name" value="PPR"/>
    <property type="match status" value="6"/>
</dbReference>
<feature type="repeat" description="PPR" evidence="2">
    <location>
        <begin position="518"/>
        <end position="552"/>
    </location>
</feature>
<keyword evidence="4" id="KW-1185">Reference proteome</keyword>
<evidence type="ECO:0000256" key="2">
    <source>
        <dbReference type="PROSITE-ProRule" id="PRU00708"/>
    </source>
</evidence>
<evidence type="ECO:0008006" key="5">
    <source>
        <dbReference type="Google" id="ProtNLM"/>
    </source>
</evidence>
<proteinExistence type="predicted"/>
<dbReference type="GO" id="GO:0099402">
    <property type="term" value="P:plant organ development"/>
    <property type="evidence" value="ECO:0007669"/>
    <property type="project" value="UniProtKB-ARBA"/>
</dbReference>
<dbReference type="Gene3D" id="1.25.40.10">
    <property type="entry name" value="Tetratricopeptide repeat domain"/>
    <property type="match status" value="6"/>
</dbReference>
<dbReference type="PANTHER" id="PTHR47926">
    <property type="entry name" value="PENTATRICOPEPTIDE REPEAT-CONTAINING PROTEIN"/>
    <property type="match status" value="1"/>
</dbReference>
<evidence type="ECO:0000313" key="4">
    <source>
        <dbReference type="Proteomes" id="UP001279734"/>
    </source>
</evidence>
<dbReference type="FunFam" id="1.25.40.10:FF:000780">
    <property type="entry name" value="Pentatricopeptide repeat-containing protein isoform A"/>
    <property type="match status" value="1"/>
</dbReference>
<dbReference type="NCBIfam" id="TIGR00756">
    <property type="entry name" value="PPR"/>
    <property type="match status" value="5"/>
</dbReference>
<dbReference type="Pfam" id="PF20431">
    <property type="entry name" value="E_motif"/>
    <property type="match status" value="1"/>
</dbReference>
<dbReference type="InterPro" id="IPR002885">
    <property type="entry name" value="PPR_rpt"/>
</dbReference>
<organism evidence="3 4">
    <name type="scientific">Nepenthes gracilis</name>
    <name type="common">Slender pitcher plant</name>
    <dbReference type="NCBI Taxonomy" id="150966"/>
    <lineage>
        <taxon>Eukaryota</taxon>
        <taxon>Viridiplantae</taxon>
        <taxon>Streptophyta</taxon>
        <taxon>Embryophyta</taxon>
        <taxon>Tracheophyta</taxon>
        <taxon>Spermatophyta</taxon>
        <taxon>Magnoliopsida</taxon>
        <taxon>eudicotyledons</taxon>
        <taxon>Gunneridae</taxon>
        <taxon>Pentapetalae</taxon>
        <taxon>Caryophyllales</taxon>
        <taxon>Nepenthaceae</taxon>
        <taxon>Nepenthes</taxon>
    </lineage>
</organism>